<dbReference type="AlphaFoldDB" id="A0AAV6SBU7"/>
<proteinExistence type="inferred from homology"/>
<dbReference type="GO" id="GO:0071885">
    <property type="term" value="F:N-terminal protein N-methyltransferase activity"/>
    <property type="evidence" value="ECO:0007669"/>
    <property type="project" value="TreeGrafter"/>
</dbReference>
<dbReference type="GO" id="GO:0005737">
    <property type="term" value="C:cytoplasm"/>
    <property type="evidence" value="ECO:0007669"/>
    <property type="project" value="TreeGrafter"/>
</dbReference>
<gene>
    <name evidence="5" type="ORF">JOB18_024217</name>
</gene>
<organism evidence="5 6">
    <name type="scientific">Solea senegalensis</name>
    <name type="common">Senegalese sole</name>
    <dbReference type="NCBI Taxonomy" id="28829"/>
    <lineage>
        <taxon>Eukaryota</taxon>
        <taxon>Metazoa</taxon>
        <taxon>Chordata</taxon>
        <taxon>Craniata</taxon>
        <taxon>Vertebrata</taxon>
        <taxon>Euteleostomi</taxon>
        <taxon>Actinopterygii</taxon>
        <taxon>Neopterygii</taxon>
        <taxon>Teleostei</taxon>
        <taxon>Neoteleostei</taxon>
        <taxon>Acanthomorphata</taxon>
        <taxon>Carangaria</taxon>
        <taxon>Pleuronectiformes</taxon>
        <taxon>Pleuronectoidei</taxon>
        <taxon>Soleidae</taxon>
        <taxon>Solea</taxon>
    </lineage>
</organism>
<dbReference type="Pfam" id="PF05891">
    <property type="entry name" value="Methyltransf_PK"/>
    <property type="match status" value="1"/>
</dbReference>
<evidence type="ECO:0000313" key="5">
    <source>
        <dbReference type="EMBL" id="KAG7514077.1"/>
    </source>
</evidence>
<dbReference type="InterPro" id="IPR008576">
    <property type="entry name" value="MeTrfase_NTM1"/>
</dbReference>
<comment type="similarity">
    <text evidence="1">Belongs to the methyltransferase superfamily. NTM1 family.</text>
</comment>
<keyword evidence="6" id="KW-1185">Reference proteome</keyword>
<dbReference type="PANTHER" id="PTHR12753">
    <property type="entry name" value="AD-003 - RELATED"/>
    <property type="match status" value="1"/>
</dbReference>
<evidence type="ECO:0000256" key="3">
    <source>
        <dbReference type="ARBA" id="ARBA00022679"/>
    </source>
</evidence>
<evidence type="ECO:0000313" key="6">
    <source>
        <dbReference type="Proteomes" id="UP000693946"/>
    </source>
</evidence>
<dbReference type="PANTHER" id="PTHR12753:SF2">
    <property type="entry name" value="N-TERMINAL XAA-PRO-LYS N-METHYLTRANSFERASE 2"/>
    <property type="match status" value="1"/>
</dbReference>
<evidence type="ECO:0000256" key="4">
    <source>
        <dbReference type="ARBA" id="ARBA00022691"/>
    </source>
</evidence>
<protein>
    <submittedName>
        <fullName evidence="5">Alpha N-terminal protein methyltransferase 1B</fullName>
    </submittedName>
</protein>
<sequence>MSCHITTTMEIDEDDSNSALPNLEYKGAHQAFRDRWKETDDTMCRHSMSFHLQHTLRSEFFASYLYLMEKIPLVKLFPVTCEYIKGEKQFYYRAQQFYEDVPASEEGMMGDFVDISNVDLEGSREFLKSFVGPGKAGTHCALDCGSGIGRVTKGVLLPVFEKVEMADMMEHFLLHAHEEYLGDDADRIETYYCFNLQEFTPPKNKYDVIWMQWVACHLTDRDLMNFLFRCKKSLRPNGVIIMKDNMARQGCKLDPIDSSISRHLDIMKSIIAKAGLEVLAVEKQEGFPEIIMPVWMIAMK</sequence>
<keyword evidence="3" id="KW-0808">Transferase</keyword>
<dbReference type="CDD" id="cd02440">
    <property type="entry name" value="AdoMet_MTases"/>
    <property type="match status" value="1"/>
</dbReference>
<comment type="caution">
    <text evidence="5">The sequence shown here is derived from an EMBL/GenBank/DDBJ whole genome shotgun (WGS) entry which is preliminary data.</text>
</comment>
<dbReference type="Proteomes" id="UP000693946">
    <property type="component" value="Linkage Group LG14"/>
</dbReference>
<dbReference type="EMBL" id="JAGKHQ010000006">
    <property type="protein sequence ID" value="KAG7514077.1"/>
    <property type="molecule type" value="Genomic_DNA"/>
</dbReference>
<accession>A0AAV6SBU7</accession>
<evidence type="ECO:0000256" key="1">
    <source>
        <dbReference type="ARBA" id="ARBA00009059"/>
    </source>
</evidence>
<evidence type="ECO:0000256" key="2">
    <source>
        <dbReference type="ARBA" id="ARBA00022603"/>
    </source>
</evidence>
<dbReference type="FunFam" id="3.40.50.150:FF:000025">
    <property type="entry name" value="N-terminal Xaa-Pro-Lys N-methyltransferase 1"/>
    <property type="match status" value="1"/>
</dbReference>
<dbReference type="GO" id="GO:0032259">
    <property type="term" value="P:methylation"/>
    <property type="evidence" value="ECO:0007669"/>
    <property type="project" value="UniProtKB-KW"/>
</dbReference>
<name>A0AAV6SBU7_SOLSE</name>
<reference evidence="5 6" key="1">
    <citation type="journal article" date="2021" name="Sci. Rep.">
        <title>Chromosome anchoring in Senegalese sole (Solea senegalensis) reveals sex-associated markers and genome rearrangements in flatfish.</title>
        <authorList>
            <person name="Guerrero-Cozar I."/>
            <person name="Gomez-Garrido J."/>
            <person name="Berbel C."/>
            <person name="Martinez-Blanch J.F."/>
            <person name="Alioto T."/>
            <person name="Claros M.G."/>
            <person name="Gagnaire P.A."/>
            <person name="Manchado M."/>
        </authorList>
    </citation>
    <scope>NUCLEOTIDE SEQUENCE [LARGE SCALE GENOMIC DNA]</scope>
    <source>
        <strain evidence="5">Sse05_10M</strain>
    </source>
</reference>
<keyword evidence="4" id="KW-0949">S-adenosyl-L-methionine</keyword>
<keyword evidence="2 5" id="KW-0489">Methyltransferase</keyword>